<comment type="caution">
    <text evidence="2">The sequence shown here is derived from an EMBL/GenBank/DDBJ whole genome shotgun (WGS) entry which is preliminary data.</text>
</comment>
<evidence type="ECO:0000313" key="2">
    <source>
        <dbReference type="EMBL" id="KAJ1724507.1"/>
    </source>
</evidence>
<dbReference type="EMBL" id="JANBOJ010000029">
    <property type="protein sequence ID" value="KAJ1724507.1"/>
    <property type="molecule type" value="Genomic_DNA"/>
</dbReference>
<protein>
    <submittedName>
        <fullName evidence="2">Uncharacterized protein</fullName>
    </submittedName>
</protein>
<name>A0A9W7Y4R6_9FUNG</name>
<feature type="compositionally biased region" description="Low complexity" evidence="1">
    <location>
        <begin position="21"/>
        <end position="32"/>
    </location>
</feature>
<gene>
    <name evidence="2" type="ORF">LPJ53_001211</name>
</gene>
<reference evidence="2" key="1">
    <citation type="submission" date="2022-07" db="EMBL/GenBank/DDBJ databases">
        <title>Phylogenomic reconstructions and comparative analyses of Kickxellomycotina fungi.</title>
        <authorList>
            <person name="Reynolds N.K."/>
            <person name="Stajich J.E."/>
            <person name="Barry K."/>
            <person name="Grigoriev I.V."/>
            <person name="Crous P."/>
            <person name="Smith M.E."/>
        </authorList>
    </citation>
    <scope>NUCLEOTIDE SEQUENCE</scope>
    <source>
        <strain evidence="2">NBRC 32514</strain>
    </source>
</reference>
<organism evidence="2 3">
    <name type="scientific">Coemansia erecta</name>
    <dbReference type="NCBI Taxonomy" id="147472"/>
    <lineage>
        <taxon>Eukaryota</taxon>
        <taxon>Fungi</taxon>
        <taxon>Fungi incertae sedis</taxon>
        <taxon>Zoopagomycota</taxon>
        <taxon>Kickxellomycotina</taxon>
        <taxon>Kickxellomycetes</taxon>
        <taxon>Kickxellales</taxon>
        <taxon>Kickxellaceae</taxon>
        <taxon>Coemansia</taxon>
    </lineage>
</organism>
<dbReference type="OrthoDB" id="5581610at2759"/>
<accession>A0A9W7Y4R6</accession>
<sequence>MGQLKDCLLALFRRGRRLDSSDSTSTLTGVTDKSPAIPQLSRPTRKPKPYAIFSPPSHPFANYETFNHETRQIINTTGVHVFKTTLAEDALLPLEDEGIGRLKAMYEVWVAKNGSLSRDKISGIFALGFVSANSITGTVYCADKATRRMTSKHNVQCLYTGTGVRRECNIANSVGCMGMEIWIKASMPLGQPWIQSMYVPPEQRLNRLCLLAAPNPEYSIYVNTTPGLAELPMLTAKPGSPVFELDSDVYVYICRLLPCASVSHLVRAAAARTKEPPMFEFPRLRRAATITTTTEPHAQSKPHRSSSSCCMQRIMRQDNKLEDAEIHTEICKPHVLKPGKKRSLFVHVLSDFDKKGKPRSGGARLMLPGSIQLGCGDGIHLQDVTPGSEITIKNTGYDRAQFILIDMPGYLDADDARSI</sequence>
<evidence type="ECO:0000313" key="3">
    <source>
        <dbReference type="Proteomes" id="UP001149813"/>
    </source>
</evidence>
<dbReference type="Proteomes" id="UP001149813">
    <property type="component" value="Unassembled WGS sequence"/>
</dbReference>
<proteinExistence type="predicted"/>
<evidence type="ECO:0000256" key="1">
    <source>
        <dbReference type="SAM" id="MobiDB-lite"/>
    </source>
</evidence>
<keyword evidence="3" id="KW-1185">Reference proteome</keyword>
<dbReference type="AlphaFoldDB" id="A0A9W7Y4R6"/>
<feature type="region of interest" description="Disordered" evidence="1">
    <location>
        <begin position="19"/>
        <end position="48"/>
    </location>
</feature>